<feature type="transmembrane region" description="Helical" evidence="6">
    <location>
        <begin position="190"/>
        <end position="211"/>
    </location>
</feature>
<organism evidence="7 8">
    <name type="scientific">Nocardioides agri</name>
    <dbReference type="NCBI Taxonomy" id="2682843"/>
    <lineage>
        <taxon>Bacteria</taxon>
        <taxon>Bacillati</taxon>
        <taxon>Actinomycetota</taxon>
        <taxon>Actinomycetes</taxon>
        <taxon>Propionibacteriales</taxon>
        <taxon>Nocardioidaceae</taxon>
        <taxon>Nocardioides</taxon>
    </lineage>
</organism>
<feature type="transmembrane region" description="Helical" evidence="6">
    <location>
        <begin position="263"/>
        <end position="285"/>
    </location>
</feature>
<evidence type="ECO:0000256" key="3">
    <source>
        <dbReference type="ARBA" id="ARBA00022692"/>
    </source>
</evidence>
<gene>
    <name evidence="7" type="ORF">GON03_11120</name>
</gene>
<dbReference type="PANTHER" id="PTHR30250">
    <property type="entry name" value="PST FAMILY PREDICTED COLANIC ACID TRANSPORTER"/>
    <property type="match status" value="1"/>
</dbReference>
<evidence type="ECO:0008006" key="9">
    <source>
        <dbReference type="Google" id="ProtNLM"/>
    </source>
</evidence>
<feature type="transmembrane region" description="Helical" evidence="6">
    <location>
        <begin position="453"/>
        <end position="471"/>
    </location>
</feature>
<dbReference type="AlphaFoldDB" id="A0A6L6XSJ1"/>
<feature type="transmembrane region" description="Helical" evidence="6">
    <location>
        <begin position="305"/>
        <end position="322"/>
    </location>
</feature>
<evidence type="ECO:0000256" key="4">
    <source>
        <dbReference type="ARBA" id="ARBA00022989"/>
    </source>
</evidence>
<comment type="subcellular location">
    <subcellularLocation>
        <location evidence="1">Cell membrane</location>
        <topology evidence="1">Multi-pass membrane protein</topology>
    </subcellularLocation>
</comment>
<sequence>MTTEPSEVDSDPAAVAGPSGGFWGSALTYTIGALVLQGTNFLLTPVFTHVMTGAEMGRAVNYLFWSTMFGIAISLQLHGTLNNAVTHFGRNQLASFIRGVMPWCAVPAVALLVVLLAARGWWEDALGLPWTWLVLAVGNGVCIAASMMAIAQAVVTGRRVRYLLLTFLATVGGALVGLVLIGLLTDDALARVLGYVAGSVMVVAVLVPDVLGGSGRGGRVRGYLPYALPIALPLLAHELLWQVAGNANRVIVLRLENATEAGVFAYAATLGGVAALTAAAVNAAWTPWYFANAKAGADAATQRAARELIGGFGLLMTIAILVSPEVLRAITGRAFWGGDVIVPVFIAAGTSTFVFNVAANYLIYRRRTGLVLAVSAVGCALTLTLSVAAIEPWGATGVAVVSFLAAAVMALGAIAVGRVLGCRNLPQLTMAAVVVGTGGVLAGAAALADAVAVRFALAALLALLLVVLGGMKIRARRATGAAAA</sequence>
<reference evidence="7 8" key="1">
    <citation type="submission" date="2019-12" db="EMBL/GenBank/DDBJ databases">
        <authorList>
            <person name="Huq M.A."/>
        </authorList>
    </citation>
    <scope>NUCLEOTIDE SEQUENCE [LARGE SCALE GENOMIC DNA]</scope>
    <source>
        <strain evidence="7 8">MAH-18</strain>
    </source>
</reference>
<keyword evidence="3 6" id="KW-0812">Transmembrane</keyword>
<feature type="transmembrane region" description="Helical" evidence="6">
    <location>
        <begin position="428"/>
        <end position="447"/>
    </location>
</feature>
<feature type="transmembrane region" description="Helical" evidence="6">
    <location>
        <begin position="62"/>
        <end position="81"/>
    </location>
</feature>
<feature type="transmembrane region" description="Helical" evidence="6">
    <location>
        <begin position="130"/>
        <end position="150"/>
    </location>
</feature>
<dbReference type="Proteomes" id="UP000473525">
    <property type="component" value="Unassembled WGS sequence"/>
</dbReference>
<evidence type="ECO:0000256" key="1">
    <source>
        <dbReference type="ARBA" id="ARBA00004651"/>
    </source>
</evidence>
<dbReference type="RefSeq" id="WP_157342541.1">
    <property type="nucleotide sequence ID" value="NZ_WSEK01000004.1"/>
</dbReference>
<feature type="transmembrane region" description="Helical" evidence="6">
    <location>
        <begin position="93"/>
        <end position="118"/>
    </location>
</feature>
<protein>
    <recommendedName>
        <fullName evidence="9">Oligosaccharide flippase family protein</fullName>
    </recommendedName>
</protein>
<proteinExistence type="predicted"/>
<keyword evidence="2" id="KW-1003">Cell membrane</keyword>
<feature type="transmembrane region" description="Helical" evidence="6">
    <location>
        <begin position="396"/>
        <end position="416"/>
    </location>
</feature>
<feature type="transmembrane region" description="Helical" evidence="6">
    <location>
        <begin position="162"/>
        <end position="184"/>
    </location>
</feature>
<evidence type="ECO:0000313" key="7">
    <source>
        <dbReference type="EMBL" id="MVQ49733.1"/>
    </source>
</evidence>
<evidence type="ECO:0000313" key="8">
    <source>
        <dbReference type="Proteomes" id="UP000473525"/>
    </source>
</evidence>
<feature type="transmembrane region" description="Helical" evidence="6">
    <location>
        <begin position="370"/>
        <end position="390"/>
    </location>
</feature>
<comment type="caution">
    <text evidence="7">The sequence shown here is derived from an EMBL/GenBank/DDBJ whole genome shotgun (WGS) entry which is preliminary data.</text>
</comment>
<evidence type="ECO:0000256" key="6">
    <source>
        <dbReference type="SAM" id="Phobius"/>
    </source>
</evidence>
<evidence type="ECO:0000256" key="5">
    <source>
        <dbReference type="ARBA" id="ARBA00023136"/>
    </source>
</evidence>
<dbReference type="GO" id="GO:0005886">
    <property type="term" value="C:plasma membrane"/>
    <property type="evidence" value="ECO:0007669"/>
    <property type="project" value="UniProtKB-SubCell"/>
</dbReference>
<name>A0A6L6XSJ1_9ACTN</name>
<keyword evidence="4 6" id="KW-1133">Transmembrane helix</keyword>
<dbReference type="EMBL" id="WSEK01000004">
    <property type="protein sequence ID" value="MVQ49733.1"/>
    <property type="molecule type" value="Genomic_DNA"/>
</dbReference>
<keyword evidence="5 6" id="KW-0472">Membrane</keyword>
<keyword evidence="8" id="KW-1185">Reference proteome</keyword>
<feature type="transmembrane region" description="Helical" evidence="6">
    <location>
        <begin position="342"/>
        <end position="363"/>
    </location>
</feature>
<evidence type="ECO:0000256" key="2">
    <source>
        <dbReference type="ARBA" id="ARBA00022475"/>
    </source>
</evidence>
<dbReference type="PANTHER" id="PTHR30250:SF11">
    <property type="entry name" value="O-ANTIGEN TRANSPORTER-RELATED"/>
    <property type="match status" value="1"/>
</dbReference>
<dbReference type="InterPro" id="IPR050833">
    <property type="entry name" value="Poly_Biosynth_Transport"/>
</dbReference>
<accession>A0A6L6XSJ1</accession>